<dbReference type="Pfam" id="PF00366">
    <property type="entry name" value="Ribosomal_S17"/>
    <property type="match status" value="1"/>
</dbReference>
<evidence type="ECO:0000313" key="4">
    <source>
        <dbReference type="EMBL" id="SNX86421.1"/>
    </source>
</evidence>
<gene>
    <name evidence="4" type="ORF">MEPE_05130</name>
</gene>
<name>A0AAJ4XR57_9BASI</name>
<dbReference type="GO" id="GO:0005840">
    <property type="term" value="C:ribosome"/>
    <property type="evidence" value="ECO:0007669"/>
    <property type="project" value="UniProtKB-KW"/>
</dbReference>
<proteinExistence type="inferred from homology"/>
<evidence type="ECO:0000256" key="1">
    <source>
        <dbReference type="ARBA" id="ARBA00010254"/>
    </source>
</evidence>
<dbReference type="GO" id="GO:1990904">
    <property type="term" value="C:ribonucleoprotein complex"/>
    <property type="evidence" value="ECO:0007669"/>
    <property type="project" value="UniProtKB-KW"/>
</dbReference>
<comment type="caution">
    <text evidence="4">The sequence shown here is derived from an EMBL/GenBank/DDBJ whole genome shotgun (WGS) entry which is preliminary data.</text>
</comment>
<dbReference type="AlphaFoldDB" id="A0AAJ4XR57"/>
<sequence length="116" mass="12815">MVVQTIEGIVTKAGVMAKTVTVTVERRLIHPKLLKYLVHDEKNSLSVGDKIIASACRPLSARKRFTLFDKVGTESEAEARRAKAESFMSAEDKEKVRIEQLVKDEIAKGGSGSRQT</sequence>
<dbReference type="GO" id="GO:0006412">
    <property type="term" value="P:translation"/>
    <property type="evidence" value="ECO:0007669"/>
    <property type="project" value="InterPro"/>
</dbReference>
<comment type="similarity">
    <text evidence="1">Belongs to the universal ribosomal protein uS17 family.</text>
</comment>
<dbReference type="EMBL" id="OAPG01000014">
    <property type="protein sequence ID" value="SNX86421.1"/>
    <property type="molecule type" value="Genomic_DNA"/>
</dbReference>
<dbReference type="InterPro" id="IPR012340">
    <property type="entry name" value="NA-bd_OB-fold"/>
</dbReference>
<dbReference type="SUPFAM" id="SSF50249">
    <property type="entry name" value="Nucleic acid-binding proteins"/>
    <property type="match status" value="1"/>
</dbReference>
<dbReference type="Proteomes" id="UP001294444">
    <property type="component" value="Unassembled WGS sequence"/>
</dbReference>
<dbReference type="Gene3D" id="2.40.50.140">
    <property type="entry name" value="Nucleic acid-binding proteins"/>
    <property type="match status" value="1"/>
</dbReference>
<evidence type="ECO:0000313" key="5">
    <source>
        <dbReference type="Proteomes" id="UP001294444"/>
    </source>
</evidence>
<evidence type="ECO:0000256" key="3">
    <source>
        <dbReference type="ARBA" id="ARBA00023274"/>
    </source>
</evidence>
<evidence type="ECO:0000256" key="2">
    <source>
        <dbReference type="ARBA" id="ARBA00022980"/>
    </source>
</evidence>
<keyword evidence="3" id="KW-0687">Ribonucleoprotein</keyword>
<protein>
    <submittedName>
        <fullName evidence="4">Related to 30S ribosomal protein S17</fullName>
    </submittedName>
</protein>
<dbReference type="CDD" id="cd00364">
    <property type="entry name" value="Ribosomal_uS17"/>
    <property type="match status" value="1"/>
</dbReference>
<dbReference type="GO" id="GO:0003735">
    <property type="term" value="F:structural constituent of ribosome"/>
    <property type="evidence" value="ECO:0007669"/>
    <property type="project" value="InterPro"/>
</dbReference>
<keyword evidence="5" id="KW-1185">Reference proteome</keyword>
<accession>A0AAJ4XR57</accession>
<dbReference type="InterPro" id="IPR000266">
    <property type="entry name" value="Ribosomal_uS17"/>
</dbReference>
<organism evidence="4 5">
    <name type="scientific">Melanopsichium pennsylvanicum</name>
    <dbReference type="NCBI Taxonomy" id="63383"/>
    <lineage>
        <taxon>Eukaryota</taxon>
        <taxon>Fungi</taxon>
        <taxon>Dikarya</taxon>
        <taxon>Basidiomycota</taxon>
        <taxon>Ustilaginomycotina</taxon>
        <taxon>Ustilaginomycetes</taxon>
        <taxon>Ustilaginales</taxon>
        <taxon>Ustilaginaceae</taxon>
        <taxon>Melanopsichium</taxon>
    </lineage>
</organism>
<keyword evidence="2 4" id="KW-0689">Ribosomal protein</keyword>
<reference evidence="4" key="1">
    <citation type="submission" date="2023-10" db="EMBL/GenBank/DDBJ databases">
        <authorList>
            <person name="Guldener U."/>
        </authorList>
    </citation>
    <scope>NUCLEOTIDE SEQUENCE</scope>
    <source>
        <strain evidence="4">Mp4</strain>
    </source>
</reference>